<dbReference type="Proteomes" id="UP001162029">
    <property type="component" value="Unassembled WGS sequence"/>
</dbReference>
<organism evidence="3 4">
    <name type="scientific">Peronospora destructor</name>
    <dbReference type="NCBI Taxonomy" id="86335"/>
    <lineage>
        <taxon>Eukaryota</taxon>
        <taxon>Sar</taxon>
        <taxon>Stramenopiles</taxon>
        <taxon>Oomycota</taxon>
        <taxon>Peronosporomycetes</taxon>
        <taxon>Peronosporales</taxon>
        <taxon>Peronosporaceae</taxon>
        <taxon>Peronospora</taxon>
    </lineage>
</organism>
<dbReference type="Pfam" id="PF00849">
    <property type="entry name" value="PseudoU_synth_2"/>
    <property type="match status" value="1"/>
</dbReference>
<proteinExistence type="predicted"/>
<evidence type="ECO:0000313" key="4">
    <source>
        <dbReference type="Proteomes" id="UP001162029"/>
    </source>
</evidence>
<dbReference type="InterPro" id="IPR006224">
    <property type="entry name" value="PsdUridine_synth_RluA-like_CS"/>
</dbReference>
<dbReference type="AlphaFoldDB" id="A0AAV0SZ08"/>
<keyword evidence="4" id="KW-1185">Reference proteome</keyword>
<feature type="region of interest" description="Disordered" evidence="1">
    <location>
        <begin position="411"/>
        <end position="436"/>
    </location>
</feature>
<dbReference type="Gene3D" id="3.30.2350.10">
    <property type="entry name" value="Pseudouridine synthase"/>
    <property type="match status" value="1"/>
</dbReference>
<feature type="compositionally biased region" description="Polar residues" evidence="1">
    <location>
        <begin position="412"/>
        <end position="428"/>
    </location>
</feature>
<evidence type="ECO:0000313" key="3">
    <source>
        <dbReference type="EMBL" id="CAI5709447.1"/>
    </source>
</evidence>
<dbReference type="GO" id="GO:0003723">
    <property type="term" value="F:RNA binding"/>
    <property type="evidence" value="ECO:0007669"/>
    <property type="project" value="InterPro"/>
</dbReference>
<name>A0AAV0SZ08_9STRA</name>
<reference evidence="3" key="1">
    <citation type="submission" date="2022-12" db="EMBL/GenBank/DDBJ databases">
        <authorList>
            <person name="Webb A."/>
        </authorList>
    </citation>
    <scope>NUCLEOTIDE SEQUENCE</scope>
    <source>
        <strain evidence="3">Pd1</strain>
    </source>
</reference>
<dbReference type="GO" id="GO:0000455">
    <property type="term" value="P:enzyme-directed rRNA pseudouridine synthesis"/>
    <property type="evidence" value="ECO:0007669"/>
    <property type="project" value="TreeGrafter"/>
</dbReference>
<dbReference type="EMBL" id="CANTFM010000043">
    <property type="protein sequence ID" value="CAI5709447.1"/>
    <property type="molecule type" value="Genomic_DNA"/>
</dbReference>
<gene>
    <name evidence="3" type="ORF">PDE001_LOCUS262</name>
</gene>
<dbReference type="PROSITE" id="PS01129">
    <property type="entry name" value="PSI_RLU"/>
    <property type="match status" value="1"/>
</dbReference>
<dbReference type="PANTHER" id="PTHR21600:SF89">
    <property type="entry name" value="RIBOSOMAL LARGE SUBUNIT PSEUDOURIDINE SYNTHASE A"/>
    <property type="match status" value="1"/>
</dbReference>
<dbReference type="PANTHER" id="PTHR21600">
    <property type="entry name" value="MITOCHONDRIAL RNA PSEUDOURIDINE SYNTHASE"/>
    <property type="match status" value="1"/>
</dbReference>
<dbReference type="GO" id="GO:0009982">
    <property type="term" value="F:pseudouridine synthase activity"/>
    <property type="evidence" value="ECO:0007669"/>
    <property type="project" value="InterPro"/>
</dbReference>
<evidence type="ECO:0000256" key="1">
    <source>
        <dbReference type="SAM" id="MobiDB-lite"/>
    </source>
</evidence>
<dbReference type="CDD" id="cd02869">
    <property type="entry name" value="PseudoU_synth_RluA_like"/>
    <property type="match status" value="1"/>
</dbReference>
<dbReference type="SUPFAM" id="SSF55120">
    <property type="entry name" value="Pseudouridine synthase"/>
    <property type="match status" value="1"/>
</dbReference>
<dbReference type="InterPro" id="IPR050188">
    <property type="entry name" value="RluA_PseudoU_synthase"/>
</dbReference>
<protein>
    <recommendedName>
        <fullName evidence="2">Pseudouridine synthase RsuA/RluA-like domain-containing protein</fullName>
    </recommendedName>
</protein>
<evidence type="ECO:0000259" key="2">
    <source>
        <dbReference type="Pfam" id="PF00849"/>
    </source>
</evidence>
<comment type="caution">
    <text evidence="3">The sequence shown here is derived from an EMBL/GenBank/DDBJ whole genome shotgun (WGS) entry which is preliminary data.</text>
</comment>
<sequence>MMEVKRKHDLLAMDVMPTEATLEIRQLIAAALETLQLPMDAFESAGNSEIATSNRIHSLGLDKLKRVPKLQPSGSIHSSDLALRLFYSCRKAEVVTIFASKDSEISIVDSPLRLAALCVDALKLELSRRPYRHIVRVWLPEKEDIALGALPDRVLVQMREFATCKSNDAIYPILAATLPLMILFRDDAVIVVDKPANALSIDGTDPNASISVHRCIANVYPGARMVHRLDQETSGLLVIALTKSAAQSLNAQFRGRSVEKTYVARVHGWIEEESESPRSVRLPMEKHPTQPLVQRVVLDRKVDPSSSLWSLTEYCVRSRAIDGTQTGEDRKSTMLSLTPVTGKTHQLRLHMQHLGRPILGDSLYSPELVYHRASRLCLHAAKLSFAHPVTNERLSFESSCPADFFTIKESKSATSQRPTVPENKTSTYTRKDRMSP</sequence>
<accession>A0AAV0SZ08</accession>
<dbReference type="InterPro" id="IPR006145">
    <property type="entry name" value="PsdUridine_synth_RsuA/RluA"/>
</dbReference>
<dbReference type="InterPro" id="IPR020103">
    <property type="entry name" value="PsdUridine_synth_cat_dom_sf"/>
</dbReference>
<feature type="domain" description="Pseudouridine synthase RsuA/RluA-like" evidence="2">
    <location>
        <begin position="189"/>
        <end position="353"/>
    </location>
</feature>